<accession>A0A1W6LBU9</accession>
<keyword evidence="2" id="KW-1185">Reference proteome</keyword>
<dbReference type="KEGG" id="rgu:A4W93_18510"/>
<dbReference type="Proteomes" id="UP000193427">
    <property type="component" value="Chromosome"/>
</dbReference>
<sequence length="151" mass="16071">MAGAQRVPLYAFESRDALARFSGWIPALVAGGIGGFLAGRLLSVAGAWAGMGLGMLVGAVLVAGLKASITVTADDVVIVKKCFIVPYKTYRAREIDDVWFGGDWGLEEGAIGVVVRLGDEDVHIGTSRNMRELNDALWPLSASYRTIRAMA</sequence>
<dbReference type="RefSeq" id="WP_085752019.1">
    <property type="nucleotide sequence ID" value="NZ_BSPR01000011.1"/>
</dbReference>
<name>A0A1W6LBU9_9BURK</name>
<reference evidence="1 2" key="1">
    <citation type="submission" date="2016-04" db="EMBL/GenBank/DDBJ databases">
        <title>Complete genome sequence of natural rubber-degrading, novel Gram-negative bacterium, Rhizobacter gummiphilus strain NS21.</title>
        <authorList>
            <person name="Tabata M."/>
            <person name="Kasai D."/>
            <person name="Fukuda M."/>
        </authorList>
    </citation>
    <scope>NUCLEOTIDE SEQUENCE [LARGE SCALE GENOMIC DNA]</scope>
    <source>
        <strain evidence="1 2">NS21</strain>
    </source>
</reference>
<dbReference type="OrthoDB" id="9980270at2"/>
<protein>
    <submittedName>
        <fullName evidence="1">Uncharacterized protein</fullName>
    </submittedName>
</protein>
<dbReference type="AlphaFoldDB" id="A0A1W6LBU9"/>
<dbReference type="STRING" id="946333.A4W93_18510"/>
<organism evidence="1 2">
    <name type="scientific">Piscinibacter gummiphilus</name>
    <dbReference type="NCBI Taxonomy" id="946333"/>
    <lineage>
        <taxon>Bacteria</taxon>
        <taxon>Pseudomonadati</taxon>
        <taxon>Pseudomonadota</taxon>
        <taxon>Betaproteobacteria</taxon>
        <taxon>Burkholderiales</taxon>
        <taxon>Sphaerotilaceae</taxon>
        <taxon>Piscinibacter</taxon>
    </lineage>
</organism>
<dbReference type="EMBL" id="CP015118">
    <property type="protein sequence ID" value="ARN21726.1"/>
    <property type="molecule type" value="Genomic_DNA"/>
</dbReference>
<evidence type="ECO:0000313" key="1">
    <source>
        <dbReference type="EMBL" id="ARN21726.1"/>
    </source>
</evidence>
<evidence type="ECO:0000313" key="2">
    <source>
        <dbReference type="Proteomes" id="UP000193427"/>
    </source>
</evidence>
<proteinExistence type="predicted"/>
<gene>
    <name evidence="1" type="ORF">A4W93_18510</name>
</gene>